<dbReference type="InterPro" id="IPR055282">
    <property type="entry name" value="PPI1-4"/>
</dbReference>
<dbReference type="eggNOG" id="ENOG502QQX1">
    <property type="taxonomic scope" value="Eukaryota"/>
</dbReference>
<keyword evidence="13" id="KW-1185">Reference proteome</keyword>
<sequence length="566" mass="63814">MCSFVPDNCKINGLCYYSSFVAFSISFGDTMGVEVVGFEAAPAPVEAGTEAESALLHDKENGKLDQGPGVTEPIKFGSHGDEPVKGEGNNVSDNFPKDVVDEWPAPKQIHSFYFVKYRSYDDPKIKAKLDQADKEIQRRNQARFQITEGLRAKKSDRAQMLSQLKSLKAEDEQFRMIVDGKRKEMEPLQHALGKLRSTNSANRERGGTLCSSEEELNDLIQSLHYHMQHESIPLAEEKQILREIKQLEATREKVIAGAAMRAKIQDSLGQKEAIQDQVKLIGVDLDGVRKEKQVVMAKIKQLRDDLKGIDSEIDSLMEELKAVSEKRDKAYEGLQALRKQRDEGNAHFYQNRALLNNARELAGKKDIKALEELSHSEVEKFMSLWSSNKAFREDYEKRILPSLDSRQLSRDGRMRNPDEKPLVVLEAPTPSETETVAKAPVKRSKEDSKPPPQHDTLPSQKVQKEANDRATDSGITLERGDKEEKEIIPGLEKHQKGPSLDNEVDAAKLKEMKREEEIAKAKLALERKKKLADKSAAKAAIRAQKEAEKKLKEIITSLFIFLEFAN</sequence>
<keyword evidence="4" id="KW-0812">Transmembrane</keyword>
<evidence type="ECO:0000256" key="10">
    <source>
        <dbReference type="SAM" id="Coils"/>
    </source>
</evidence>
<dbReference type="OrthoDB" id="2195113at2759"/>
<accession>F6H241</accession>
<evidence type="ECO:0000256" key="11">
    <source>
        <dbReference type="SAM" id="MobiDB-lite"/>
    </source>
</evidence>
<dbReference type="GO" id="GO:0005789">
    <property type="term" value="C:endoplasmic reticulum membrane"/>
    <property type="evidence" value="ECO:0007669"/>
    <property type="project" value="UniProtKB-SubCell"/>
</dbReference>
<feature type="region of interest" description="Disordered" evidence="11">
    <location>
        <begin position="60"/>
        <end position="91"/>
    </location>
</feature>
<dbReference type="SMR" id="F6H241"/>
<evidence type="ECO:0000256" key="8">
    <source>
        <dbReference type="ARBA" id="ARBA00023136"/>
    </source>
</evidence>
<protein>
    <recommendedName>
        <fullName evidence="14">Proton pump-interactor 1</fullName>
    </recommendedName>
</protein>
<dbReference type="GO" id="GO:0005886">
    <property type="term" value="C:plasma membrane"/>
    <property type="evidence" value="ECO:0007669"/>
    <property type="project" value="UniProtKB-SubCell"/>
</dbReference>
<dbReference type="InParanoid" id="F6H241"/>
<organism evidence="12 13">
    <name type="scientific">Vitis vinifera</name>
    <name type="common">Grape</name>
    <dbReference type="NCBI Taxonomy" id="29760"/>
    <lineage>
        <taxon>Eukaryota</taxon>
        <taxon>Viridiplantae</taxon>
        <taxon>Streptophyta</taxon>
        <taxon>Embryophyta</taxon>
        <taxon>Tracheophyta</taxon>
        <taxon>Spermatophyta</taxon>
        <taxon>Magnoliopsida</taxon>
        <taxon>eudicotyledons</taxon>
        <taxon>Gunneridae</taxon>
        <taxon>Pentapetalae</taxon>
        <taxon>rosids</taxon>
        <taxon>Vitales</taxon>
        <taxon>Vitaceae</taxon>
        <taxon>Viteae</taxon>
        <taxon>Vitis</taxon>
    </lineage>
</organism>
<name>F6H241_VITVI</name>
<dbReference type="ExpressionAtlas" id="F6H241">
    <property type="expression patterns" value="baseline and differential"/>
</dbReference>
<comment type="subcellular location">
    <subcellularLocation>
        <location evidence="1">Cell membrane</location>
        <topology evidence="1">Single-pass membrane protein</topology>
    </subcellularLocation>
    <subcellularLocation>
        <location evidence="2">Endoplasmic reticulum membrane</location>
        <topology evidence="2">Single-pass membrane protein</topology>
    </subcellularLocation>
</comment>
<reference evidence="13" key="1">
    <citation type="journal article" date="2007" name="Nature">
        <title>The grapevine genome sequence suggests ancestral hexaploidization in major angiosperm phyla.</title>
        <authorList>
            <consortium name="The French-Italian Public Consortium for Grapevine Genome Characterization."/>
            <person name="Jaillon O."/>
            <person name="Aury J.-M."/>
            <person name="Noel B."/>
            <person name="Policriti A."/>
            <person name="Clepet C."/>
            <person name="Casagrande A."/>
            <person name="Choisne N."/>
            <person name="Aubourg S."/>
            <person name="Vitulo N."/>
            <person name="Jubin C."/>
            <person name="Vezzi A."/>
            <person name="Legeai F."/>
            <person name="Hugueney P."/>
            <person name="Dasilva C."/>
            <person name="Horner D."/>
            <person name="Mica E."/>
            <person name="Jublot D."/>
            <person name="Poulain J."/>
            <person name="Bruyere C."/>
            <person name="Billault A."/>
            <person name="Segurens B."/>
            <person name="Gouyvenoux M."/>
            <person name="Ugarte E."/>
            <person name="Cattonaro F."/>
            <person name="Anthouard V."/>
            <person name="Vico V."/>
            <person name="Del Fabbro C."/>
            <person name="Alaux M."/>
            <person name="Di Gaspero G."/>
            <person name="Dumas V."/>
            <person name="Felice N."/>
            <person name="Paillard S."/>
            <person name="Juman I."/>
            <person name="Moroldo M."/>
            <person name="Scalabrin S."/>
            <person name="Canaguier A."/>
            <person name="Le Clainche I."/>
            <person name="Malacrida G."/>
            <person name="Durand E."/>
            <person name="Pesole G."/>
            <person name="Laucou V."/>
            <person name="Chatelet P."/>
            <person name="Merdinoglu D."/>
            <person name="Delledonne M."/>
            <person name="Pezzotti M."/>
            <person name="Lecharny A."/>
            <person name="Scarpelli C."/>
            <person name="Artiguenave F."/>
            <person name="Pe M.E."/>
            <person name="Valle G."/>
            <person name="Morgante M."/>
            <person name="Caboche M."/>
            <person name="Adam-Blondon A.-F."/>
            <person name="Weissenbach J."/>
            <person name="Quetier F."/>
            <person name="Wincker P."/>
        </authorList>
    </citation>
    <scope>NUCLEOTIDE SEQUENCE [LARGE SCALE GENOMIC DNA]</scope>
    <source>
        <strain evidence="13">cv. Pinot noir / PN40024</strain>
    </source>
</reference>
<dbReference type="AlphaFoldDB" id="F6H241"/>
<feature type="region of interest" description="Disordered" evidence="11">
    <location>
        <begin position="408"/>
        <end position="502"/>
    </location>
</feature>
<feature type="compositionally biased region" description="Basic and acidic residues" evidence="11">
    <location>
        <begin position="408"/>
        <end position="421"/>
    </location>
</feature>
<evidence type="ECO:0000256" key="7">
    <source>
        <dbReference type="ARBA" id="ARBA00023054"/>
    </source>
</evidence>
<evidence type="ECO:0000256" key="6">
    <source>
        <dbReference type="ARBA" id="ARBA00022989"/>
    </source>
</evidence>
<dbReference type="EMBL" id="FN595229">
    <property type="protein sequence ID" value="CCB46337.1"/>
    <property type="molecule type" value="Genomic_DNA"/>
</dbReference>
<evidence type="ECO:0000256" key="2">
    <source>
        <dbReference type="ARBA" id="ARBA00004389"/>
    </source>
</evidence>
<evidence type="ECO:0008006" key="14">
    <source>
        <dbReference type="Google" id="ProtNLM"/>
    </source>
</evidence>
<keyword evidence="8" id="KW-0472">Membrane</keyword>
<evidence type="ECO:0000256" key="9">
    <source>
        <dbReference type="ARBA" id="ARBA00038080"/>
    </source>
</evidence>
<evidence type="ECO:0000256" key="5">
    <source>
        <dbReference type="ARBA" id="ARBA00022824"/>
    </source>
</evidence>
<feature type="compositionally biased region" description="Basic and acidic residues" evidence="11">
    <location>
        <begin position="462"/>
        <end position="471"/>
    </location>
</feature>
<dbReference type="HOGENOM" id="CLU_018947_1_0_1"/>
<keyword evidence="5" id="KW-0256">Endoplasmic reticulum</keyword>
<evidence type="ECO:0000313" key="13">
    <source>
        <dbReference type="Proteomes" id="UP000009183"/>
    </source>
</evidence>
<dbReference type="PANTHER" id="PTHR32219:SF2">
    <property type="entry name" value="PROTON PUMP-INTERACTOR 1"/>
    <property type="match status" value="1"/>
</dbReference>
<evidence type="ECO:0000313" key="12">
    <source>
        <dbReference type="EMBL" id="CCB46337.1"/>
    </source>
</evidence>
<keyword evidence="7 10" id="KW-0175">Coiled coil</keyword>
<proteinExistence type="inferred from homology"/>
<evidence type="ECO:0000256" key="4">
    <source>
        <dbReference type="ARBA" id="ARBA00022692"/>
    </source>
</evidence>
<dbReference type="PANTHER" id="PTHR32219">
    <property type="entry name" value="RNA-BINDING PROTEIN YLMH-RELATED"/>
    <property type="match status" value="1"/>
</dbReference>
<evidence type="ECO:0000256" key="1">
    <source>
        <dbReference type="ARBA" id="ARBA00004162"/>
    </source>
</evidence>
<feature type="compositionally biased region" description="Basic and acidic residues" evidence="11">
    <location>
        <begin position="478"/>
        <end position="495"/>
    </location>
</feature>
<keyword evidence="3" id="KW-1003">Cell membrane</keyword>
<gene>
    <name evidence="12" type="ordered locus">VIT_19s0014g02640</name>
</gene>
<dbReference type="Proteomes" id="UP000009183">
    <property type="component" value="Chromosome 19"/>
</dbReference>
<dbReference type="PaxDb" id="29760-VIT_19s0014g02640.t01"/>
<feature type="coiled-coil region" evidence="10">
    <location>
        <begin position="285"/>
        <end position="340"/>
    </location>
</feature>
<evidence type="ECO:0000256" key="3">
    <source>
        <dbReference type="ARBA" id="ARBA00022475"/>
    </source>
</evidence>
<comment type="similarity">
    <text evidence="9">Belongs to the plant Proton pump-interactor protein family.</text>
</comment>
<dbReference type="FunCoup" id="F6H241">
    <property type="interactions" value="786"/>
</dbReference>
<keyword evidence="6" id="KW-1133">Transmembrane helix</keyword>